<name>S8DT50_FOMSC</name>
<keyword evidence="3" id="KW-1185">Reference proteome</keyword>
<sequence>MSSPLHHSQTTSLPPKFNRNNRVTSSTSHIPGEDAKRPTYARSDHYYDEDFRIFLVGKPEAKEPKLFKLPMGVFKQRAVMLNDVMALPVGDNSEGKSDDNPIKIPWVSVSTFEYVNDLLWGRLGRMRVEDRPRLNAKEYLEILHFGQVWGIEEVVKMEASAPAQSWLGSSHPRLDR</sequence>
<feature type="region of interest" description="Disordered" evidence="1">
    <location>
        <begin position="1"/>
        <end position="38"/>
    </location>
</feature>
<reference evidence="2 3" key="1">
    <citation type="journal article" date="2012" name="Science">
        <title>The Paleozoic origin of enzymatic lignin decomposition reconstructed from 31 fungal genomes.</title>
        <authorList>
            <person name="Floudas D."/>
            <person name="Binder M."/>
            <person name="Riley R."/>
            <person name="Barry K."/>
            <person name="Blanchette R.A."/>
            <person name="Henrissat B."/>
            <person name="Martinez A.T."/>
            <person name="Otillar R."/>
            <person name="Spatafora J.W."/>
            <person name="Yadav J.S."/>
            <person name="Aerts A."/>
            <person name="Benoit I."/>
            <person name="Boyd A."/>
            <person name="Carlson A."/>
            <person name="Copeland A."/>
            <person name="Coutinho P.M."/>
            <person name="de Vries R.P."/>
            <person name="Ferreira P."/>
            <person name="Findley K."/>
            <person name="Foster B."/>
            <person name="Gaskell J."/>
            <person name="Glotzer D."/>
            <person name="Gorecki P."/>
            <person name="Heitman J."/>
            <person name="Hesse C."/>
            <person name="Hori C."/>
            <person name="Igarashi K."/>
            <person name="Jurgens J.A."/>
            <person name="Kallen N."/>
            <person name="Kersten P."/>
            <person name="Kohler A."/>
            <person name="Kuees U."/>
            <person name="Kumar T.K.A."/>
            <person name="Kuo A."/>
            <person name="LaButti K."/>
            <person name="Larrondo L.F."/>
            <person name="Lindquist E."/>
            <person name="Ling A."/>
            <person name="Lombard V."/>
            <person name="Lucas S."/>
            <person name="Lundell T."/>
            <person name="Martin R."/>
            <person name="McLaughlin D.J."/>
            <person name="Morgenstern I."/>
            <person name="Morin E."/>
            <person name="Murat C."/>
            <person name="Nagy L.G."/>
            <person name="Nolan M."/>
            <person name="Ohm R.A."/>
            <person name="Patyshakuliyeva A."/>
            <person name="Rokas A."/>
            <person name="Ruiz-Duenas F.J."/>
            <person name="Sabat G."/>
            <person name="Salamov A."/>
            <person name="Samejima M."/>
            <person name="Schmutz J."/>
            <person name="Slot J.C."/>
            <person name="St John F."/>
            <person name="Stenlid J."/>
            <person name="Sun H."/>
            <person name="Sun S."/>
            <person name="Syed K."/>
            <person name="Tsang A."/>
            <person name="Wiebenga A."/>
            <person name="Young D."/>
            <person name="Pisabarro A."/>
            <person name="Eastwood D.C."/>
            <person name="Martin F."/>
            <person name="Cullen D."/>
            <person name="Grigoriev I.V."/>
            <person name="Hibbett D.S."/>
        </authorList>
    </citation>
    <scope>NUCLEOTIDE SEQUENCE</scope>
    <source>
        <strain evidence="3">FP-58527</strain>
    </source>
</reference>
<gene>
    <name evidence="2" type="ORF">FOMPIDRAFT_1020042</name>
</gene>
<evidence type="ECO:0000256" key="1">
    <source>
        <dbReference type="SAM" id="MobiDB-lite"/>
    </source>
</evidence>
<accession>S8DT50</accession>
<dbReference type="EMBL" id="KE504233">
    <property type="protein sequence ID" value="EPS94423.1"/>
    <property type="molecule type" value="Genomic_DNA"/>
</dbReference>
<evidence type="ECO:0000313" key="2">
    <source>
        <dbReference type="EMBL" id="EPS94423.1"/>
    </source>
</evidence>
<dbReference type="OrthoDB" id="3199068at2759"/>
<dbReference type="Proteomes" id="UP000015241">
    <property type="component" value="Unassembled WGS sequence"/>
</dbReference>
<proteinExistence type="predicted"/>
<dbReference type="HOGENOM" id="CLU_1525183_0_0_1"/>
<dbReference type="InParanoid" id="S8DT50"/>
<dbReference type="AlphaFoldDB" id="S8DT50"/>
<protein>
    <submittedName>
        <fullName evidence="2">Uncharacterized protein</fullName>
    </submittedName>
</protein>
<feature type="compositionally biased region" description="Polar residues" evidence="1">
    <location>
        <begin position="1"/>
        <end position="29"/>
    </location>
</feature>
<evidence type="ECO:0000313" key="3">
    <source>
        <dbReference type="Proteomes" id="UP000015241"/>
    </source>
</evidence>
<organism evidence="2 3">
    <name type="scientific">Fomitopsis schrenkii</name>
    <name type="common">Brown rot fungus</name>
    <dbReference type="NCBI Taxonomy" id="2126942"/>
    <lineage>
        <taxon>Eukaryota</taxon>
        <taxon>Fungi</taxon>
        <taxon>Dikarya</taxon>
        <taxon>Basidiomycota</taxon>
        <taxon>Agaricomycotina</taxon>
        <taxon>Agaricomycetes</taxon>
        <taxon>Polyporales</taxon>
        <taxon>Fomitopsis</taxon>
    </lineage>
</organism>